<dbReference type="Proteomes" id="UP000830115">
    <property type="component" value="Chromosome"/>
</dbReference>
<dbReference type="RefSeq" id="WP_248868149.1">
    <property type="nucleotide sequence ID" value="NZ_CP086322.1"/>
</dbReference>
<organism evidence="2 3">
    <name type="scientific">Streptomyces halobius</name>
    <dbReference type="NCBI Taxonomy" id="2879846"/>
    <lineage>
        <taxon>Bacteria</taxon>
        <taxon>Bacillati</taxon>
        <taxon>Actinomycetota</taxon>
        <taxon>Actinomycetes</taxon>
        <taxon>Kitasatosporales</taxon>
        <taxon>Streptomycetaceae</taxon>
        <taxon>Streptomyces</taxon>
    </lineage>
</organism>
<keyword evidence="3" id="KW-1185">Reference proteome</keyword>
<name>A0ABY4MLC5_9ACTN</name>
<evidence type="ECO:0000313" key="2">
    <source>
        <dbReference type="EMBL" id="UQA97225.1"/>
    </source>
</evidence>
<feature type="compositionally biased region" description="Basic and acidic residues" evidence="1">
    <location>
        <begin position="30"/>
        <end position="45"/>
    </location>
</feature>
<gene>
    <name evidence="2" type="ORF">K9S39_39950</name>
</gene>
<evidence type="ECO:0000313" key="3">
    <source>
        <dbReference type="Proteomes" id="UP000830115"/>
    </source>
</evidence>
<evidence type="ECO:0000256" key="1">
    <source>
        <dbReference type="SAM" id="MobiDB-lite"/>
    </source>
</evidence>
<sequence length="148" mass="15808">MSLYCEQPLVDTAEQLPPPTFPDVRLPPPRPEDRLCPPPRPEDRLPFPVAAAGHRVPPPQSLTDPQGPQLQPPYHDERLPPLSRPEDRLRSSVATADRRRLDLQAALTKAGVAPAAGDAAAVRALARLDDATVAAVIGWIGTAAEGAS</sequence>
<accession>A0ABY4MLC5</accession>
<feature type="compositionally biased region" description="Basic and acidic residues" evidence="1">
    <location>
        <begin position="74"/>
        <end position="95"/>
    </location>
</feature>
<proteinExistence type="predicted"/>
<dbReference type="EMBL" id="CP086322">
    <property type="protein sequence ID" value="UQA97225.1"/>
    <property type="molecule type" value="Genomic_DNA"/>
</dbReference>
<feature type="compositionally biased region" description="Pro residues" evidence="1">
    <location>
        <begin position="16"/>
        <end position="29"/>
    </location>
</feature>
<reference evidence="2" key="1">
    <citation type="submission" date="2021-10" db="EMBL/GenBank/DDBJ databases">
        <title>Streptomyces nigrumlapis sp.nov.,an antimicrobial producing actinobacterium isolated from Black Gobi rocks.</title>
        <authorList>
            <person name="Wen Y."/>
            <person name="Zhang W."/>
            <person name="Liu X.G."/>
        </authorList>
    </citation>
    <scope>NUCLEOTIDE SEQUENCE</scope>
    <source>
        <strain evidence="2">ST13-2-2</strain>
    </source>
</reference>
<feature type="region of interest" description="Disordered" evidence="1">
    <location>
        <begin position="1"/>
        <end position="95"/>
    </location>
</feature>
<protein>
    <submittedName>
        <fullName evidence="2">Uncharacterized protein</fullName>
    </submittedName>
</protein>